<evidence type="ECO:0000256" key="13">
    <source>
        <dbReference type="SAM" id="MobiDB-lite"/>
    </source>
</evidence>
<evidence type="ECO:0000256" key="4">
    <source>
        <dbReference type="ARBA" id="ARBA00010869"/>
    </source>
</evidence>
<dbReference type="SUPFAM" id="SSF53686">
    <property type="entry name" value="Tryptophan synthase beta subunit-like PLP-dependent enzymes"/>
    <property type="match status" value="1"/>
</dbReference>
<dbReference type="HOGENOM" id="CLU_247274_0_0_1"/>
<dbReference type="STRING" id="5888.A0D3F4"/>
<keyword evidence="8 11" id="KW-0663">Pyridoxal phosphate</keyword>
<accession>A0D3F4</accession>
<dbReference type="Gene3D" id="3.40.50.1100">
    <property type="match status" value="2"/>
</dbReference>
<feature type="compositionally biased region" description="Low complexity" evidence="13">
    <location>
        <begin position="805"/>
        <end position="834"/>
    </location>
</feature>
<feature type="coiled-coil region" evidence="12">
    <location>
        <begin position="131"/>
        <end position="165"/>
    </location>
</feature>
<dbReference type="InterPro" id="IPR000634">
    <property type="entry name" value="Ser/Thr_deHydtase_PyrdxlP-BS"/>
</dbReference>
<name>A0D3F4_PARTE</name>
<evidence type="ECO:0000256" key="8">
    <source>
        <dbReference type="ARBA" id="ARBA00022898"/>
    </source>
</evidence>
<keyword evidence="10 11" id="KW-0100">Branched-chain amino acid biosynthesis</keyword>
<evidence type="ECO:0000256" key="10">
    <source>
        <dbReference type="ARBA" id="ARBA00023304"/>
    </source>
</evidence>
<dbReference type="eggNOG" id="KOG1250">
    <property type="taxonomic scope" value="Eukaryota"/>
</dbReference>
<dbReference type="InterPro" id="IPR050147">
    <property type="entry name" value="Ser/Thr_Dehydratase"/>
</dbReference>
<dbReference type="PROSITE" id="PS00165">
    <property type="entry name" value="DEHYDRATASE_SER_THR"/>
    <property type="match status" value="1"/>
</dbReference>
<feature type="region of interest" description="Disordered" evidence="13">
    <location>
        <begin position="1075"/>
        <end position="1095"/>
    </location>
</feature>
<evidence type="ECO:0000256" key="2">
    <source>
        <dbReference type="ARBA" id="ARBA00001933"/>
    </source>
</evidence>
<feature type="compositionally biased region" description="Polar residues" evidence="13">
    <location>
        <begin position="880"/>
        <end position="892"/>
    </location>
</feature>
<dbReference type="GO" id="GO:0030170">
    <property type="term" value="F:pyridoxal phosphate binding"/>
    <property type="evidence" value="ECO:0007669"/>
    <property type="project" value="InterPro"/>
</dbReference>
<dbReference type="EC" id="4.3.1.19" evidence="11"/>
<dbReference type="OrthoDB" id="309807at2759"/>
<dbReference type="InterPro" id="IPR045865">
    <property type="entry name" value="ACT-like_dom_sf"/>
</dbReference>
<evidence type="ECO:0000259" key="14">
    <source>
        <dbReference type="PROSITE" id="PS51672"/>
    </source>
</evidence>
<gene>
    <name evidence="15" type="ORF">GSPATT00013057001</name>
</gene>
<feature type="coiled-coil region" evidence="12">
    <location>
        <begin position="492"/>
        <end position="709"/>
    </location>
</feature>
<evidence type="ECO:0000256" key="7">
    <source>
        <dbReference type="ARBA" id="ARBA00022624"/>
    </source>
</evidence>
<evidence type="ECO:0000256" key="6">
    <source>
        <dbReference type="ARBA" id="ARBA00022605"/>
    </source>
</evidence>
<dbReference type="InterPro" id="IPR011820">
    <property type="entry name" value="IlvA"/>
</dbReference>
<dbReference type="NCBIfam" id="TIGR02079">
    <property type="entry name" value="THD1"/>
    <property type="match status" value="1"/>
</dbReference>
<keyword evidence="7 11" id="KW-0412">Isoleucine biosynthesis</keyword>
<dbReference type="FunFam" id="3.40.50.1100:FF:000005">
    <property type="entry name" value="Threonine dehydratase catabolic"/>
    <property type="match status" value="1"/>
</dbReference>
<dbReference type="Pfam" id="PF00585">
    <property type="entry name" value="Thr_dehydrat_C"/>
    <property type="match status" value="1"/>
</dbReference>
<dbReference type="EMBL" id="CT868274">
    <property type="protein sequence ID" value="CAK77571.1"/>
    <property type="molecule type" value="Genomic_DNA"/>
</dbReference>
<proteinExistence type="inferred from homology"/>
<dbReference type="InterPro" id="IPR001721">
    <property type="entry name" value="TD_ACT-like"/>
</dbReference>
<dbReference type="PANTHER" id="PTHR48078:SF11">
    <property type="entry name" value="THREONINE DEHYDRATASE, MITOCHONDRIAL"/>
    <property type="match status" value="1"/>
</dbReference>
<evidence type="ECO:0000256" key="1">
    <source>
        <dbReference type="ARBA" id="ARBA00001274"/>
    </source>
</evidence>
<evidence type="ECO:0000256" key="3">
    <source>
        <dbReference type="ARBA" id="ARBA00004810"/>
    </source>
</evidence>
<dbReference type="CDD" id="cd01562">
    <property type="entry name" value="Thr-dehyd"/>
    <property type="match status" value="1"/>
</dbReference>
<keyword evidence="16" id="KW-1185">Reference proteome</keyword>
<dbReference type="SUPFAM" id="SSF55021">
    <property type="entry name" value="ACT-like"/>
    <property type="match status" value="1"/>
</dbReference>
<dbReference type="PROSITE" id="PS51672">
    <property type="entry name" value="ACT_LIKE"/>
    <property type="match status" value="1"/>
</dbReference>
<evidence type="ECO:0000313" key="15">
    <source>
        <dbReference type="EMBL" id="CAK77571.1"/>
    </source>
</evidence>
<organism evidence="15 16">
    <name type="scientific">Paramecium tetraurelia</name>
    <dbReference type="NCBI Taxonomy" id="5888"/>
    <lineage>
        <taxon>Eukaryota</taxon>
        <taxon>Sar</taxon>
        <taxon>Alveolata</taxon>
        <taxon>Ciliophora</taxon>
        <taxon>Intramacronucleata</taxon>
        <taxon>Oligohymenophorea</taxon>
        <taxon>Peniculida</taxon>
        <taxon>Parameciidae</taxon>
        <taxon>Paramecium</taxon>
    </lineage>
</organism>
<dbReference type="KEGG" id="ptm:GSPATT00013057001"/>
<dbReference type="RefSeq" id="XP_001444968.1">
    <property type="nucleotide sequence ID" value="XM_001444931.1"/>
</dbReference>
<feature type="coiled-coil region" evidence="12">
    <location>
        <begin position="307"/>
        <end position="389"/>
    </location>
</feature>
<feature type="coiled-coil region" evidence="12">
    <location>
        <begin position="212"/>
        <end position="267"/>
    </location>
</feature>
<keyword evidence="12" id="KW-0175">Coiled coil</keyword>
<evidence type="ECO:0000313" key="16">
    <source>
        <dbReference type="Proteomes" id="UP000000600"/>
    </source>
</evidence>
<comment type="pathway">
    <text evidence="3 11">Amino-acid biosynthesis; L-isoleucine biosynthesis; 2-oxobutanoate from L-threonine: step 1/1.</text>
</comment>
<dbReference type="InParanoid" id="A0D3F4"/>
<dbReference type="UniPathway" id="UPA00047">
    <property type="reaction ID" value="UER00054"/>
</dbReference>
<comment type="catalytic activity">
    <reaction evidence="1 11">
        <text>L-threonine = 2-oxobutanoate + NH4(+)</text>
        <dbReference type="Rhea" id="RHEA:22108"/>
        <dbReference type="ChEBI" id="CHEBI:16763"/>
        <dbReference type="ChEBI" id="CHEBI:28938"/>
        <dbReference type="ChEBI" id="CHEBI:57926"/>
        <dbReference type="EC" id="4.3.1.19"/>
    </reaction>
</comment>
<dbReference type="InterPro" id="IPR036052">
    <property type="entry name" value="TrpB-like_PALP_sf"/>
</dbReference>
<keyword evidence="9 11" id="KW-0456">Lyase</keyword>
<evidence type="ECO:0000256" key="5">
    <source>
        <dbReference type="ARBA" id="ARBA00011881"/>
    </source>
</evidence>
<sequence>MSTEVKRQQNFSRAQSTNINKAAELWIVDTLAMDIRFKTMEEVGISRHQLMGRGLRKDTIDRLYKGLYVYSKGFNELLNQCIGDDILIVKGLIWKVFLILLERYNSSDYQMMMQQLMEQHFKEVKQVIKDNETIGVQNQELQNKLQEEQEKQEEQILNHNKIEQNLKYQLDILNNRYLLADDAAERELEKRFRLENKTGQIRQQFSELVCKQQLLLDELQYLNKQLQQKKNQNDDLLEERQNFLKKLEKLNEENNSLKIKIIDYTSTISLKNELLRNSDELITKLQNQIIKQQHQATTFVTNPFLQLRQKDDELQQLEEEKLKQENQELRNRIMVYQQQIDIYIQQKSQDLLNQIRLLDDSLSKYKQSNQELQDKYFNKKQKLSNLKHKYNSLLVTQEITKGNLDINFKKIENLENANSFQIVNNSTLSQYVERLTNCIKKMEQNEKILNERIHSQFQTIQALSQQVDVTSRQNQQKIDNLNQLLLQKSIQNDELQLLYKDLKQSHQVMQEQYQKEVLSLQVQNEEQKQKLQAQEIAYYKLEQNEIQMKFELENQTKQYQEYIQKKEEQVKLINDQASKIRKLEKDNARIAQELNWVTNQNQGFSDKIKKQQLIIKDLQKDLDQVKIDYSQAQREFEDMKFDYDEQIIFYQQNIQSLVKQRKEFEEDLVIKHQTISKQAQIMADQDEKLKRQELNLMNKDSDIKLIEEKLMLESQKFNNLMIQKEEQSDQPDKSTIISQNIQDIIQKKLIQKIKQKRQQGNSNLITIIDSMENDNSIQEIIEHQLQNDSTLENLLNSIVEGPKFQTSSTQQLQNNTNNNNGFQKQSNYQQKSQNILQTQNQTKPKSNQIGNKPIKPIPQFKQQQTIEILPQILNKSNDIISNQSSRNKTIKQSQKRPSKSMQRSETTQNYKSLQQNQQNPIILIRQQFNLIIKLIKKLEFVLSKQMQIHHFKKLHNSQLNLCNKHIKEGNIQILIQFQRKNYMGMERIRNKEDNHNQEQENHLQLNQNSSLSFIKWQLIIILNVNDQLYKQSYNLVLYLLNDCQILQIRHNQIYIQMQISKKAHSSLNLAKNDLLETPDKKPTTHHVNRSNKQDESALKDPIEVDVLTYNHPPNLSKLIPISNIFGAYKRVKNVITRTPTQKSMKLSEQFGANVYIKREDLQIVRSYKLRGAYNKIISIPESERHRTVFCSSAGNHAQGVAYVCNLLKINCIIYMPTNTPSIKFNAVKSWGKQYVQIELVGDTFDESFRASRDRCNTENGIYVHAFDDEKIIEGQGTIAVEILEDIPESKIDFVFFPVGGGGCGAGISSYFKQINPDTILIGVEPEGSPSMYEAIKQQKVVELETINTFVDGAAIKKSGAKPFEILNSVLKDIVLIPEGHVCTTMMKLFNEEGILVEPAGALAISALDRFKDEIRGKTVVCLISGSNNDLGRMTDIRMLSEIQQGLQYYMFVNFFQKPGALKQFIIQCLGPTDEITNLEYTRKNNREKGPALVGVKVKKPQDFEAIKNKMEELKITHRILQPNQEIFKMLL</sequence>
<comment type="similarity">
    <text evidence="4 11">Belongs to the serine/threonine dehydratase family.</text>
</comment>
<feature type="region of interest" description="Disordered" evidence="13">
    <location>
        <begin position="880"/>
        <end position="912"/>
    </location>
</feature>
<comment type="cofactor">
    <cofactor evidence="2 11">
        <name>pyridoxal 5'-phosphate</name>
        <dbReference type="ChEBI" id="CHEBI:597326"/>
    </cofactor>
</comment>
<dbReference type="Proteomes" id="UP000000600">
    <property type="component" value="Unassembled WGS sequence"/>
</dbReference>
<dbReference type="GO" id="GO:0004794">
    <property type="term" value="F:threonine deaminase activity"/>
    <property type="evidence" value="ECO:0000318"/>
    <property type="project" value="GO_Central"/>
</dbReference>
<dbReference type="NCBIfam" id="NF006390">
    <property type="entry name" value="PRK08639.1"/>
    <property type="match status" value="1"/>
</dbReference>
<feature type="domain" description="ACT-like" evidence="14">
    <location>
        <begin position="1448"/>
        <end position="1522"/>
    </location>
</feature>
<feature type="compositionally biased region" description="Polar residues" evidence="13">
    <location>
        <begin position="835"/>
        <end position="850"/>
    </location>
</feature>
<dbReference type="InterPro" id="IPR001926">
    <property type="entry name" value="TrpB-like_PALP"/>
</dbReference>
<feature type="region of interest" description="Disordered" evidence="13">
    <location>
        <begin position="805"/>
        <end position="859"/>
    </location>
</feature>
<feature type="compositionally biased region" description="Polar residues" evidence="13">
    <location>
        <begin position="899"/>
        <end position="912"/>
    </location>
</feature>
<comment type="subunit">
    <text evidence="5">Homotetramer.</text>
</comment>
<evidence type="ECO:0000256" key="12">
    <source>
        <dbReference type="SAM" id="Coils"/>
    </source>
</evidence>
<reference evidence="15 16" key="1">
    <citation type="journal article" date="2006" name="Nature">
        <title>Global trends of whole-genome duplications revealed by the ciliate Paramecium tetraurelia.</title>
        <authorList>
            <consortium name="Genoscope"/>
            <person name="Aury J.-M."/>
            <person name="Jaillon O."/>
            <person name="Duret L."/>
            <person name="Noel B."/>
            <person name="Jubin C."/>
            <person name="Porcel B.M."/>
            <person name="Segurens B."/>
            <person name="Daubin V."/>
            <person name="Anthouard V."/>
            <person name="Aiach N."/>
            <person name="Arnaiz O."/>
            <person name="Billaut A."/>
            <person name="Beisson J."/>
            <person name="Blanc I."/>
            <person name="Bouhouche K."/>
            <person name="Camara F."/>
            <person name="Duharcourt S."/>
            <person name="Guigo R."/>
            <person name="Gogendeau D."/>
            <person name="Katinka M."/>
            <person name="Keller A.-M."/>
            <person name="Kissmehl R."/>
            <person name="Klotz C."/>
            <person name="Koll F."/>
            <person name="Le Moue A."/>
            <person name="Lepere C."/>
            <person name="Malinsky S."/>
            <person name="Nowacki M."/>
            <person name="Nowak J.K."/>
            <person name="Plattner H."/>
            <person name="Poulain J."/>
            <person name="Ruiz F."/>
            <person name="Serrano V."/>
            <person name="Zagulski M."/>
            <person name="Dessen P."/>
            <person name="Betermier M."/>
            <person name="Weissenbach J."/>
            <person name="Scarpelli C."/>
            <person name="Schachter V."/>
            <person name="Sperling L."/>
            <person name="Meyer E."/>
            <person name="Cohen J."/>
            <person name="Wincker P."/>
        </authorList>
    </citation>
    <scope>NUCLEOTIDE SEQUENCE [LARGE SCALE GENOMIC DNA]</scope>
    <source>
        <strain evidence="15 16">Stock d4-2</strain>
    </source>
</reference>
<evidence type="ECO:0000256" key="9">
    <source>
        <dbReference type="ARBA" id="ARBA00023239"/>
    </source>
</evidence>
<dbReference type="GeneID" id="5030753"/>
<dbReference type="PANTHER" id="PTHR48078">
    <property type="entry name" value="THREONINE DEHYDRATASE, MITOCHONDRIAL-RELATED"/>
    <property type="match status" value="1"/>
</dbReference>
<dbReference type="Pfam" id="PF00291">
    <property type="entry name" value="PALP"/>
    <property type="match status" value="1"/>
</dbReference>
<keyword evidence="6 11" id="KW-0028">Amino-acid biosynthesis</keyword>
<evidence type="ECO:0000256" key="11">
    <source>
        <dbReference type="RuleBase" id="RU362012"/>
    </source>
</evidence>
<protein>
    <recommendedName>
        <fullName evidence="11">Threonine dehydratase</fullName>
        <ecNumber evidence="11">4.3.1.19</ecNumber>
    </recommendedName>
    <alternativeName>
        <fullName evidence="11">Threonine deaminase</fullName>
    </alternativeName>
</protein>
<dbReference type="GO" id="GO:0009097">
    <property type="term" value="P:isoleucine biosynthetic process"/>
    <property type="evidence" value="ECO:0000318"/>
    <property type="project" value="GO_Central"/>
</dbReference>